<keyword evidence="7" id="KW-1185">Reference proteome</keyword>
<dbReference type="eggNOG" id="KOG0744">
    <property type="taxonomic scope" value="Eukaryota"/>
</dbReference>
<feature type="domain" description="AAA+ ATPase" evidence="5">
    <location>
        <begin position="175"/>
        <end position="333"/>
    </location>
</feature>
<evidence type="ECO:0000256" key="3">
    <source>
        <dbReference type="ARBA" id="ARBA00022840"/>
    </source>
</evidence>
<dbReference type="InterPro" id="IPR003593">
    <property type="entry name" value="AAA+_ATPase"/>
</dbReference>
<evidence type="ECO:0000259" key="5">
    <source>
        <dbReference type="SMART" id="SM00382"/>
    </source>
</evidence>
<evidence type="ECO:0000313" key="7">
    <source>
        <dbReference type="Proteomes" id="UP000001072"/>
    </source>
</evidence>
<comment type="similarity">
    <text evidence="1">Belongs to the AAA ATPase family. PCH2 subfamily.</text>
</comment>
<evidence type="ECO:0000256" key="4">
    <source>
        <dbReference type="ARBA" id="ARBA00023254"/>
    </source>
</evidence>
<dbReference type="Pfam" id="PF23242">
    <property type="entry name" value="AAA_lid_TRIP13_C"/>
    <property type="match status" value="1"/>
</dbReference>
<dbReference type="SUPFAM" id="SSF52540">
    <property type="entry name" value="P-loop containing nucleoside triphosphate hydrolases"/>
    <property type="match status" value="1"/>
</dbReference>
<dbReference type="KEGG" id="mlr:MELLADRAFT_96142"/>
<dbReference type="RefSeq" id="XP_007418597.1">
    <property type="nucleotide sequence ID" value="XM_007418535.1"/>
</dbReference>
<dbReference type="GO" id="GO:0016887">
    <property type="term" value="F:ATP hydrolysis activity"/>
    <property type="evidence" value="ECO:0007669"/>
    <property type="project" value="InterPro"/>
</dbReference>
<keyword evidence="3" id="KW-0067">ATP-binding</keyword>
<dbReference type="OrthoDB" id="10042665at2759"/>
<dbReference type="PANTHER" id="PTHR45991:SF1">
    <property type="entry name" value="PACHYTENE CHECKPOINT PROTEIN 2 HOMOLOG"/>
    <property type="match status" value="1"/>
</dbReference>
<dbReference type="Proteomes" id="UP000001072">
    <property type="component" value="Unassembled WGS sequence"/>
</dbReference>
<dbReference type="InterPro" id="IPR044539">
    <property type="entry name" value="Pch2-like"/>
</dbReference>
<evidence type="ECO:0000256" key="2">
    <source>
        <dbReference type="ARBA" id="ARBA00022741"/>
    </source>
</evidence>
<evidence type="ECO:0000256" key="1">
    <source>
        <dbReference type="ARBA" id="ARBA00007271"/>
    </source>
</evidence>
<dbReference type="Pfam" id="PF23563">
    <property type="entry name" value="TRIP13_N"/>
    <property type="match status" value="1"/>
</dbReference>
<dbReference type="InParanoid" id="F4SB44"/>
<dbReference type="VEuPathDB" id="FungiDB:MELLADRAFT_96142"/>
<dbReference type="HOGENOM" id="CLU_028208_0_1_1"/>
<sequence>MIVEVRLKPGSTILYDTARQSIGNYIIDNFACLETHATIPGWADIKFLEDEVDHVYCAESAHPSRLVPLQEVKLHIHIYEIPLEGEDKVSIMSANPTEISSSDFQNPSSNLDDESHDGIQDGDVAASKLELPAHRLEGIWESLIYEDGLKIKLLNYIYSSIIFAERNVNQALIAWHRLILLHGPPGTGKTSLCRSLSQKISIRLSYLYQKTELIEINSHSLFSKWFSESGKLVQSLFLKISEMLEDDDMFVIVLIDEVESLAGSRSTGTSGNEPSDALRAVNALLTELDKLKHRRNVLILTTSNLTGSIGELWMIYDAFMDRADLKQYIGLPPIEAIYWILRTCLNELIKVGILKPKTLIDYKEVILRREEFGEREEIEPSELNEKVKSSSLRCSMKLLKISEKAKGMSGRSLRRLPLLAHSKILNKIKLSKTKGQNQVEKIRMETYLDGMLRSVIEDQLSIDQLGN</sequence>
<dbReference type="FunFam" id="3.40.50.300:FF:001494">
    <property type="entry name" value="Pachytene checkpoint component Pch2"/>
    <property type="match status" value="1"/>
</dbReference>
<dbReference type="PANTHER" id="PTHR45991">
    <property type="entry name" value="PACHYTENE CHECKPOINT PROTEIN 2"/>
    <property type="match status" value="1"/>
</dbReference>
<dbReference type="EMBL" id="GL883184">
    <property type="protein sequence ID" value="EGF98129.1"/>
    <property type="molecule type" value="Genomic_DNA"/>
</dbReference>
<name>F4SB44_MELLP</name>
<keyword evidence="4" id="KW-0469">Meiosis</keyword>
<dbReference type="Pfam" id="PF00004">
    <property type="entry name" value="AAA"/>
    <property type="match status" value="1"/>
</dbReference>
<dbReference type="InterPro" id="IPR027417">
    <property type="entry name" value="P-loop_NTPase"/>
</dbReference>
<dbReference type="InterPro" id="IPR003959">
    <property type="entry name" value="ATPase_AAA_core"/>
</dbReference>
<dbReference type="GeneID" id="18937491"/>
<dbReference type="GO" id="GO:0005634">
    <property type="term" value="C:nucleus"/>
    <property type="evidence" value="ECO:0007669"/>
    <property type="project" value="TreeGrafter"/>
</dbReference>
<reference evidence="7" key="1">
    <citation type="journal article" date="2011" name="Proc. Natl. Acad. Sci. U.S.A.">
        <title>Obligate biotrophy features unraveled by the genomic analysis of rust fungi.</title>
        <authorList>
            <person name="Duplessis S."/>
            <person name="Cuomo C.A."/>
            <person name="Lin Y.-C."/>
            <person name="Aerts A."/>
            <person name="Tisserant E."/>
            <person name="Veneault-Fourrey C."/>
            <person name="Joly D.L."/>
            <person name="Hacquard S."/>
            <person name="Amselem J."/>
            <person name="Cantarel B.L."/>
            <person name="Chiu R."/>
            <person name="Coutinho P.M."/>
            <person name="Feau N."/>
            <person name="Field M."/>
            <person name="Frey P."/>
            <person name="Gelhaye E."/>
            <person name="Goldberg J."/>
            <person name="Grabherr M.G."/>
            <person name="Kodira C.D."/>
            <person name="Kohler A."/>
            <person name="Kuees U."/>
            <person name="Lindquist E.A."/>
            <person name="Lucas S.M."/>
            <person name="Mago R."/>
            <person name="Mauceli E."/>
            <person name="Morin E."/>
            <person name="Murat C."/>
            <person name="Pangilinan J.L."/>
            <person name="Park R."/>
            <person name="Pearson M."/>
            <person name="Quesneville H."/>
            <person name="Rouhier N."/>
            <person name="Sakthikumar S."/>
            <person name="Salamov A.A."/>
            <person name="Schmutz J."/>
            <person name="Selles B."/>
            <person name="Shapiro H."/>
            <person name="Tanguay P."/>
            <person name="Tuskan G.A."/>
            <person name="Henrissat B."/>
            <person name="Van de Peer Y."/>
            <person name="Rouze P."/>
            <person name="Ellis J.G."/>
            <person name="Dodds P.N."/>
            <person name="Schein J.E."/>
            <person name="Zhong S."/>
            <person name="Hamelin R.C."/>
            <person name="Grigoriev I.V."/>
            <person name="Szabo L.J."/>
            <person name="Martin F."/>
        </authorList>
    </citation>
    <scope>NUCLEOTIDE SEQUENCE [LARGE SCALE GENOMIC DNA]</scope>
    <source>
        <strain evidence="7">98AG31 / pathotype 3-4-7</strain>
    </source>
</reference>
<organism evidence="7">
    <name type="scientific">Melampsora larici-populina (strain 98AG31 / pathotype 3-4-7)</name>
    <name type="common">Poplar leaf rust fungus</name>
    <dbReference type="NCBI Taxonomy" id="747676"/>
    <lineage>
        <taxon>Eukaryota</taxon>
        <taxon>Fungi</taxon>
        <taxon>Dikarya</taxon>
        <taxon>Basidiomycota</taxon>
        <taxon>Pucciniomycotina</taxon>
        <taxon>Pucciniomycetes</taxon>
        <taxon>Pucciniales</taxon>
        <taxon>Melampsoraceae</taxon>
        <taxon>Melampsora</taxon>
    </lineage>
</organism>
<evidence type="ECO:0000313" key="6">
    <source>
        <dbReference type="EMBL" id="EGF98129.1"/>
    </source>
</evidence>
<keyword evidence="2" id="KW-0547">Nucleotide-binding</keyword>
<accession>F4SB44</accession>
<dbReference type="InterPro" id="IPR058249">
    <property type="entry name" value="Pch2_C"/>
</dbReference>
<dbReference type="GO" id="GO:0007131">
    <property type="term" value="P:reciprocal meiotic recombination"/>
    <property type="evidence" value="ECO:0007669"/>
    <property type="project" value="TreeGrafter"/>
</dbReference>
<dbReference type="Gene3D" id="3.40.50.300">
    <property type="entry name" value="P-loop containing nucleotide triphosphate hydrolases"/>
    <property type="match status" value="1"/>
</dbReference>
<dbReference type="SMART" id="SM00382">
    <property type="entry name" value="AAA"/>
    <property type="match status" value="1"/>
</dbReference>
<dbReference type="STRING" id="747676.F4SB44"/>
<dbReference type="GO" id="GO:0051598">
    <property type="term" value="P:meiotic recombination checkpoint signaling"/>
    <property type="evidence" value="ECO:0007669"/>
    <property type="project" value="TreeGrafter"/>
</dbReference>
<dbReference type="AlphaFoldDB" id="F4SB44"/>
<protein>
    <recommendedName>
        <fullName evidence="5">AAA+ ATPase domain-containing protein</fullName>
    </recommendedName>
</protein>
<dbReference type="GO" id="GO:0005694">
    <property type="term" value="C:chromosome"/>
    <property type="evidence" value="ECO:0007669"/>
    <property type="project" value="TreeGrafter"/>
</dbReference>
<dbReference type="GO" id="GO:0005524">
    <property type="term" value="F:ATP binding"/>
    <property type="evidence" value="ECO:0007669"/>
    <property type="project" value="UniProtKB-KW"/>
</dbReference>
<gene>
    <name evidence="6" type="ORF">MELLADRAFT_96142</name>
</gene>
<proteinExistence type="inferred from homology"/>